<dbReference type="EMBL" id="LAZR01018167">
    <property type="protein sequence ID" value="KKL97443.1"/>
    <property type="molecule type" value="Genomic_DNA"/>
</dbReference>
<reference evidence="1" key="1">
    <citation type="journal article" date="2015" name="Nature">
        <title>Complex archaea that bridge the gap between prokaryotes and eukaryotes.</title>
        <authorList>
            <person name="Spang A."/>
            <person name="Saw J.H."/>
            <person name="Jorgensen S.L."/>
            <person name="Zaremba-Niedzwiedzka K."/>
            <person name="Martijn J."/>
            <person name="Lind A.E."/>
            <person name="van Eijk R."/>
            <person name="Schleper C."/>
            <person name="Guy L."/>
            <person name="Ettema T.J."/>
        </authorList>
    </citation>
    <scope>NUCLEOTIDE SEQUENCE</scope>
</reference>
<organism evidence="1">
    <name type="scientific">marine sediment metagenome</name>
    <dbReference type="NCBI Taxonomy" id="412755"/>
    <lineage>
        <taxon>unclassified sequences</taxon>
        <taxon>metagenomes</taxon>
        <taxon>ecological metagenomes</taxon>
    </lineage>
</organism>
<protein>
    <submittedName>
        <fullName evidence="1">Uncharacterized protein</fullName>
    </submittedName>
</protein>
<dbReference type="AlphaFoldDB" id="A0A0F9GFA2"/>
<gene>
    <name evidence="1" type="ORF">LCGC14_1834410</name>
</gene>
<name>A0A0F9GFA2_9ZZZZ</name>
<feature type="non-terminal residue" evidence="1">
    <location>
        <position position="1"/>
    </location>
</feature>
<evidence type="ECO:0000313" key="1">
    <source>
        <dbReference type="EMBL" id="KKL97443.1"/>
    </source>
</evidence>
<comment type="caution">
    <text evidence="1">The sequence shown here is derived from an EMBL/GenBank/DDBJ whole genome shotgun (WGS) entry which is preliminary data.</text>
</comment>
<accession>A0A0F9GFA2</accession>
<proteinExistence type="predicted"/>
<sequence>YIERPLYKIVLTDNGNTYTYTTNILSGRHTEMKYTHKAQIFLDDNDAVIHGIDLEGFKGVLSYGANVSGTDYYDATPPLWVVGQQRDSHQDRTIVSLELVGVMDLLGKDHANASYSQDSDDANTIKDLLDGIAGGTLAPFDHLPAVTITYDTGYDGGDNLINNFVPADYFSVNLGDTRLQTIVGLVGWTNNVVRVETDGELHILKPVTTGSSYDYEYRLDDTYHNFLSKRFRRRVVFPNKIIVQNHPNQGEYTGNATSSTSYGLIPKERTVYARGTSNAQCTNIAEALIAKAELDAEQGSARLHYMNFGAEVHDYVNIVDSRISDNRAGNMSWLTRNFGNGKLAMDFGFGKPSLIPLNDLAPLGGGGGAGGGGGNIAAIYDYLDQIVDLLEGMVTIESFNQWYSDFISDAWFRKLTVVEQLLIPTWV</sequence>